<gene>
    <name evidence="7" type="ORF">HYS17_09480</name>
</gene>
<evidence type="ECO:0000256" key="1">
    <source>
        <dbReference type="ARBA" id="ARBA00022630"/>
    </source>
</evidence>
<accession>A0A7T5R1D4</accession>
<evidence type="ECO:0000256" key="5">
    <source>
        <dbReference type="HAMAP-Rule" id="MF_01204"/>
    </source>
</evidence>
<sequence length="199" mass="22040">MTAHKILEDDALDALFREARTFRAWQKRDVTDVLIKAVYDLAKLGPTAANCSPARFVFIQSAEAKERLKPHLDKGNVDKTMSAPLTAIIAYDTQFYDFMPQLYPQSPHARDWYAGKPAVIEETALRSGSLQGAYLMLAARALGLDCGPMSGFNKDGINCEFFADGRWKVNFLCNIGFGDATGMPARGPRLPFDQACQIL</sequence>
<feature type="domain" description="Nitroreductase" evidence="6">
    <location>
        <begin position="18"/>
        <end position="176"/>
    </location>
</feature>
<dbReference type="EMBL" id="CP066681">
    <property type="protein sequence ID" value="QQG35728.1"/>
    <property type="molecule type" value="Genomic_DNA"/>
</dbReference>
<keyword evidence="4 5" id="KW-0560">Oxidoreductase</keyword>
<dbReference type="InterPro" id="IPR000415">
    <property type="entry name" value="Nitroreductase-like"/>
</dbReference>
<keyword evidence="3 5" id="KW-0521">NADP</keyword>
<dbReference type="Proteomes" id="UP000595362">
    <property type="component" value="Chromosome"/>
</dbReference>
<dbReference type="Gene3D" id="3.40.109.10">
    <property type="entry name" value="NADH Oxidase"/>
    <property type="match status" value="1"/>
</dbReference>
<dbReference type="InterPro" id="IPR050461">
    <property type="entry name" value="Nitroreductase_HadB/RutE"/>
</dbReference>
<keyword evidence="1 5" id="KW-0285">Flavoprotein</keyword>
<proteinExistence type="inferred from homology"/>
<dbReference type="SUPFAM" id="SSF55469">
    <property type="entry name" value="FMN-dependent nitroreductase-like"/>
    <property type="match status" value="1"/>
</dbReference>
<keyword evidence="2 5" id="KW-0288">FMN</keyword>
<dbReference type="CDD" id="cd02148">
    <property type="entry name" value="RutE-like"/>
    <property type="match status" value="1"/>
</dbReference>
<evidence type="ECO:0000256" key="3">
    <source>
        <dbReference type="ARBA" id="ARBA00022857"/>
    </source>
</evidence>
<dbReference type="InterPro" id="IPR029479">
    <property type="entry name" value="Nitroreductase"/>
</dbReference>
<name>A0A7T5R1D4_9BACT</name>
<dbReference type="HAMAP" id="MF_01204">
    <property type="entry name" value="Oxidoreductase_RutE_HadB"/>
    <property type="match status" value="1"/>
</dbReference>
<dbReference type="EC" id="1.-.-.-" evidence="5"/>
<evidence type="ECO:0000313" key="7">
    <source>
        <dbReference type="EMBL" id="QQG35728.1"/>
    </source>
</evidence>
<protein>
    <recommendedName>
        <fullName evidence="5">Putative NADH dehydrogenase/NAD(P)H nitroreductase HYS17_09480</fullName>
        <ecNumber evidence="5">1.-.-.-</ecNumber>
    </recommendedName>
</protein>
<comment type="cofactor">
    <cofactor evidence="5">
        <name>FMN</name>
        <dbReference type="ChEBI" id="CHEBI:58210"/>
    </cofactor>
</comment>
<dbReference type="NCBIfam" id="NF003768">
    <property type="entry name" value="PRK05365.1"/>
    <property type="match status" value="1"/>
</dbReference>
<dbReference type="InterPro" id="IPR023936">
    <property type="entry name" value="RutE-like"/>
</dbReference>
<evidence type="ECO:0000259" key="6">
    <source>
        <dbReference type="Pfam" id="PF00881"/>
    </source>
</evidence>
<evidence type="ECO:0000256" key="4">
    <source>
        <dbReference type="ARBA" id="ARBA00023002"/>
    </source>
</evidence>
<dbReference type="GO" id="GO:0016491">
    <property type="term" value="F:oxidoreductase activity"/>
    <property type="evidence" value="ECO:0007669"/>
    <property type="project" value="UniProtKB-UniRule"/>
</dbReference>
<evidence type="ECO:0000313" key="8">
    <source>
        <dbReference type="Proteomes" id="UP000595362"/>
    </source>
</evidence>
<dbReference type="AlphaFoldDB" id="A0A7T5R1D4"/>
<reference evidence="7 8" key="1">
    <citation type="submission" date="2020-07" db="EMBL/GenBank/DDBJ databases">
        <title>Huge and variable diversity of episymbiotic CPR bacteria and DPANN archaea in groundwater ecosystems.</title>
        <authorList>
            <person name="He C.Y."/>
            <person name="Keren R."/>
            <person name="Whittaker M."/>
            <person name="Farag I.F."/>
            <person name="Doudna J."/>
            <person name="Cate J.H.D."/>
            <person name="Banfield J.F."/>
        </authorList>
    </citation>
    <scope>NUCLEOTIDE SEQUENCE [LARGE SCALE GENOMIC DNA]</scope>
    <source>
        <strain evidence="7">NC_groundwater_70_Ag_B-0.1um_54_66</strain>
    </source>
</reference>
<comment type="similarity">
    <text evidence="5">Belongs to the nitroreductase family. HadB/RutE subfamily.</text>
</comment>
<organism evidence="7 8">
    <name type="scientific">Micavibrio aeruginosavorus</name>
    <dbReference type="NCBI Taxonomy" id="349221"/>
    <lineage>
        <taxon>Bacteria</taxon>
        <taxon>Pseudomonadati</taxon>
        <taxon>Bdellovibrionota</taxon>
        <taxon>Bdellovibrionia</taxon>
        <taxon>Bdellovibrionales</taxon>
        <taxon>Pseudobdellovibrionaceae</taxon>
        <taxon>Micavibrio</taxon>
    </lineage>
</organism>
<dbReference type="PANTHER" id="PTHR43543">
    <property type="entry name" value="MALONIC SEMIALDEHYDE REDUCTASE RUTE-RELATED"/>
    <property type="match status" value="1"/>
</dbReference>
<dbReference type="PANTHER" id="PTHR43543:SF1">
    <property type="entry name" value="MALONIC SEMIALDEHYDE REDUCTASE RUTE-RELATED"/>
    <property type="match status" value="1"/>
</dbReference>
<keyword evidence="5" id="KW-0520">NAD</keyword>
<evidence type="ECO:0000256" key="2">
    <source>
        <dbReference type="ARBA" id="ARBA00022643"/>
    </source>
</evidence>
<dbReference type="Pfam" id="PF00881">
    <property type="entry name" value="Nitroreductase"/>
    <property type="match status" value="1"/>
</dbReference>